<comment type="caution">
    <text evidence="7">The sequence shown here is derived from an EMBL/GenBank/DDBJ whole genome shotgun (WGS) entry which is preliminary data.</text>
</comment>
<organism evidence="7 8">
    <name type="scientific">Kwoniella newhampshirensis</name>
    <dbReference type="NCBI Taxonomy" id="1651941"/>
    <lineage>
        <taxon>Eukaryota</taxon>
        <taxon>Fungi</taxon>
        <taxon>Dikarya</taxon>
        <taxon>Basidiomycota</taxon>
        <taxon>Agaricomycotina</taxon>
        <taxon>Tremellomycetes</taxon>
        <taxon>Tremellales</taxon>
        <taxon>Cryptococcaceae</taxon>
        <taxon>Kwoniella</taxon>
    </lineage>
</organism>
<dbReference type="GO" id="GO:0030170">
    <property type="term" value="F:pyridoxal phosphate binding"/>
    <property type="evidence" value="ECO:0007669"/>
    <property type="project" value="InterPro"/>
</dbReference>
<dbReference type="Pfam" id="PF00155">
    <property type="entry name" value="Aminotran_1_2"/>
    <property type="match status" value="1"/>
</dbReference>
<gene>
    <name evidence="7" type="ORF">IAR55_002163</name>
</gene>
<feature type="domain" description="Aminotransferase class I/classII large" evidence="6">
    <location>
        <begin position="42"/>
        <end position="446"/>
    </location>
</feature>
<dbReference type="KEGG" id="kne:92179422"/>
<keyword evidence="8" id="KW-1185">Reference proteome</keyword>
<dbReference type="AlphaFoldDB" id="A0AAW0YT00"/>
<dbReference type="Gene3D" id="3.40.640.10">
    <property type="entry name" value="Type I PLP-dependent aspartate aminotransferase-like (Major domain)"/>
    <property type="match status" value="1"/>
</dbReference>
<proteinExistence type="inferred from homology"/>
<dbReference type="InterPro" id="IPR015421">
    <property type="entry name" value="PyrdxlP-dep_Trfase_major"/>
</dbReference>
<evidence type="ECO:0000256" key="1">
    <source>
        <dbReference type="ARBA" id="ARBA00001933"/>
    </source>
</evidence>
<evidence type="ECO:0000256" key="2">
    <source>
        <dbReference type="ARBA" id="ARBA00007441"/>
    </source>
</evidence>
<comment type="cofactor">
    <cofactor evidence="1">
        <name>pyridoxal 5'-phosphate</name>
        <dbReference type="ChEBI" id="CHEBI:597326"/>
    </cofactor>
</comment>
<reference evidence="7 8" key="1">
    <citation type="journal article" date="2024" name="bioRxiv">
        <title>Comparative genomics of Cryptococcus and Kwoniella reveals pathogenesis evolution and contrasting karyotype dynamics via intercentromeric recombination or chromosome fusion.</title>
        <authorList>
            <person name="Coelho M.A."/>
            <person name="David-Palma M."/>
            <person name="Shea T."/>
            <person name="Bowers K."/>
            <person name="McGinley-Smith S."/>
            <person name="Mohammad A.W."/>
            <person name="Gnirke A."/>
            <person name="Yurkov A.M."/>
            <person name="Nowrousian M."/>
            <person name="Sun S."/>
            <person name="Cuomo C.A."/>
            <person name="Heitman J."/>
        </authorList>
    </citation>
    <scope>NUCLEOTIDE SEQUENCE [LARGE SCALE GENOMIC DNA]</scope>
    <source>
        <strain evidence="7 8">CBS 13917</strain>
    </source>
</reference>
<dbReference type="Proteomes" id="UP001388673">
    <property type="component" value="Unassembled WGS sequence"/>
</dbReference>
<dbReference type="InterPro" id="IPR004839">
    <property type="entry name" value="Aminotransferase_I/II_large"/>
</dbReference>
<dbReference type="SUPFAM" id="SSF53383">
    <property type="entry name" value="PLP-dependent transferases"/>
    <property type="match status" value="1"/>
</dbReference>
<name>A0AAW0YT00_9TREE</name>
<dbReference type="CDD" id="cd00609">
    <property type="entry name" value="AAT_like"/>
    <property type="match status" value="1"/>
</dbReference>
<evidence type="ECO:0000313" key="8">
    <source>
        <dbReference type="Proteomes" id="UP001388673"/>
    </source>
</evidence>
<sequence length="467" mass="50646">MSPLNFSVAPAVEATEAPPIPRAQAWGRDYASSSLSEAAAAELLDLSQGVPRAAPHPDVLAALARTASDPASARYGPILGEPTLRSAVAKEINIQYGLDSDGRATTGEGGAGVEGTDIAITTGCNMAFLALLMVLCPPGKSSVLLPLPAYFNQSMCLSLQSVKPVYIPCDPHNKFKASLLAARTFFQNVSSSSSNANADGDGIEPRMICLTSPNNPTGAVYSHEEIKEWYDLAKEFKVALVLDETYRDFVEDDDGGRGVPHRLFEEKDWRETLVCLGSFSKGYRIPGHRLGNIIASPTLLKHITTICDCMQICAPRPPQLALAPLLPTLREDLLSSSRQLSHRRHLFTETVNAIPGWTVISTGGFFAYVQFPSDYQHASSVLGLKRKKLGSEDVAKVLATRCGVVTLPGSFFMPNLKDDEAWDEVVGGEEIKEDKWLRFAVANIEDDVVLKLGPRLREMNKLMGMGE</sequence>
<dbReference type="PANTHER" id="PTHR46383">
    <property type="entry name" value="ASPARTATE AMINOTRANSFERASE"/>
    <property type="match status" value="1"/>
</dbReference>
<protein>
    <recommendedName>
        <fullName evidence="6">Aminotransferase class I/classII large domain-containing protein</fullName>
    </recommendedName>
</protein>
<dbReference type="RefSeq" id="XP_066803969.1">
    <property type="nucleotide sequence ID" value="XM_066945280.1"/>
</dbReference>
<dbReference type="PANTHER" id="PTHR46383:SF1">
    <property type="entry name" value="ASPARTATE AMINOTRANSFERASE"/>
    <property type="match status" value="1"/>
</dbReference>
<keyword evidence="4" id="KW-0808">Transferase</keyword>
<dbReference type="GO" id="GO:0008483">
    <property type="term" value="F:transaminase activity"/>
    <property type="evidence" value="ECO:0007669"/>
    <property type="project" value="UniProtKB-KW"/>
</dbReference>
<dbReference type="GeneID" id="92179422"/>
<dbReference type="InterPro" id="IPR015424">
    <property type="entry name" value="PyrdxlP-dep_Trfase"/>
</dbReference>
<accession>A0AAW0YT00</accession>
<keyword evidence="3" id="KW-0032">Aminotransferase</keyword>
<dbReference type="InterPro" id="IPR050596">
    <property type="entry name" value="AspAT/PAT-like"/>
</dbReference>
<dbReference type="EMBL" id="JBCAWK010000004">
    <property type="protein sequence ID" value="KAK8861344.1"/>
    <property type="molecule type" value="Genomic_DNA"/>
</dbReference>
<evidence type="ECO:0000256" key="3">
    <source>
        <dbReference type="ARBA" id="ARBA00022576"/>
    </source>
</evidence>
<evidence type="ECO:0000259" key="6">
    <source>
        <dbReference type="Pfam" id="PF00155"/>
    </source>
</evidence>
<evidence type="ECO:0000256" key="4">
    <source>
        <dbReference type="ARBA" id="ARBA00022679"/>
    </source>
</evidence>
<comment type="similarity">
    <text evidence="2">Belongs to the class-I pyridoxal-phosphate-dependent aminotransferase family.</text>
</comment>
<keyword evidence="5" id="KW-0663">Pyridoxal phosphate</keyword>
<dbReference type="GO" id="GO:0006520">
    <property type="term" value="P:amino acid metabolic process"/>
    <property type="evidence" value="ECO:0007669"/>
    <property type="project" value="InterPro"/>
</dbReference>
<evidence type="ECO:0000256" key="5">
    <source>
        <dbReference type="ARBA" id="ARBA00022898"/>
    </source>
</evidence>
<evidence type="ECO:0000313" key="7">
    <source>
        <dbReference type="EMBL" id="KAK8861344.1"/>
    </source>
</evidence>